<protein>
    <submittedName>
        <fullName evidence="2">Uncharacterized protein</fullName>
    </submittedName>
</protein>
<feature type="transmembrane region" description="Helical" evidence="1">
    <location>
        <begin position="20"/>
        <end position="43"/>
    </location>
</feature>
<proteinExistence type="predicted"/>
<name>A0A0A8YWG4_ARUDO</name>
<keyword evidence="1" id="KW-0812">Transmembrane</keyword>
<evidence type="ECO:0000256" key="1">
    <source>
        <dbReference type="SAM" id="Phobius"/>
    </source>
</evidence>
<reference evidence="2" key="2">
    <citation type="journal article" date="2015" name="Data Brief">
        <title>Shoot transcriptome of the giant reed, Arundo donax.</title>
        <authorList>
            <person name="Barrero R.A."/>
            <person name="Guerrero F.D."/>
            <person name="Moolhuijzen P."/>
            <person name="Goolsby J.A."/>
            <person name="Tidwell J."/>
            <person name="Bellgard S.E."/>
            <person name="Bellgard M.I."/>
        </authorList>
    </citation>
    <scope>NUCLEOTIDE SEQUENCE</scope>
    <source>
        <tissue evidence="2">Shoot tissue taken approximately 20 cm above the soil surface</tissue>
    </source>
</reference>
<reference evidence="2" key="1">
    <citation type="submission" date="2014-09" db="EMBL/GenBank/DDBJ databases">
        <authorList>
            <person name="Magalhaes I.L.F."/>
            <person name="Oliveira U."/>
            <person name="Santos F.R."/>
            <person name="Vidigal T.H.D.A."/>
            <person name="Brescovit A.D."/>
            <person name="Santos A.J."/>
        </authorList>
    </citation>
    <scope>NUCLEOTIDE SEQUENCE</scope>
    <source>
        <tissue evidence="2">Shoot tissue taken approximately 20 cm above the soil surface</tissue>
    </source>
</reference>
<keyword evidence="1" id="KW-1133">Transmembrane helix</keyword>
<accession>A0A0A8YWG4</accession>
<sequence>MLMRLILTLKTLQWMWLPPPYLLMLLRTVPVNIMALGLMLILVRKSVRLQPIR</sequence>
<keyword evidence="1" id="KW-0472">Membrane</keyword>
<dbReference type="EMBL" id="GBRH01269060">
    <property type="protein sequence ID" value="JAD28835.1"/>
    <property type="molecule type" value="Transcribed_RNA"/>
</dbReference>
<dbReference type="AlphaFoldDB" id="A0A0A8YWG4"/>
<organism evidence="2">
    <name type="scientific">Arundo donax</name>
    <name type="common">Giant reed</name>
    <name type="synonym">Donax arundinaceus</name>
    <dbReference type="NCBI Taxonomy" id="35708"/>
    <lineage>
        <taxon>Eukaryota</taxon>
        <taxon>Viridiplantae</taxon>
        <taxon>Streptophyta</taxon>
        <taxon>Embryophyta</taxon>
        <taxon>Tracheophyta</taxon>
        <taxon>Spermatophyta</taxon>
        <taxon>Magnoliopsida</taxon>
        <taxon>Liliopsida</taxon>
        <taxon>Poales</taxon>
        <taxon>Poaceae</taxon>
        <taxon>PACMAD clade</taxon>
        <taxon>Arundinoideae</taxon>
        <taxon>Arundineae</taxon>
        <taxon>Arundo</taxon>
    </lineage>
</organism>
<evidence type="ECO:0000313" key="2">
    <source>
        <dbReference type="EMBL" id="JAD28835.1"/>
    </source>
</evidence>